<gene>
    <name evidence="17" type="primary">pepN</name>
    <name evidence="17" type="ORF">Q2T52_05695</name>
</gene>
<evidence type="ECO:0000256" key="10">
    <source>
        <dbReference type="ARBA" id="ARBA00022833"/>
    </source>
</evidence>
<dbReference type="Gene3D" id="2.60.40.1730">
    <property type="entry name" value="tricorn interacting facor f3 domain"/>
    <property type="match status" value="1"/>
</dbReference>
<dbReference type="Pfam" id="PF17900">
    <property type="entry name" value="Peptidase_M1_N"/>
    <property type="match status" value="1"/>
</dbReference>
<keyword evidence="7" id="KW-0645">Protease</keyword>
<dbReference type="InterPro" id="IPR012779">
    <property type="entry name" value="Peptidase_M1_pepN"/>
</dbReference>
<dbReference type="EC" id="3.4.11.2" evidence="4 12"/>
<dbReference type="GO" id="GO:0016285">
    <property type="term" value="F:alanyl aminopeptidase activity"/>
    <property type="evidence" value="ECO:0007669"/>
    <property type="project" value="UniProtKB-EC"/>
</dbReference>
<keyword evidence="11" id="KW-0482">Metalloprotease</keyword>
<dbReference type="InterPro" id="IPR042097">
    <property type="entry name" value="Aminopeptidase_N-like_N_sf"/>
</dbReference>
<dbReference type="EMBL" id="JAUKWQ010000001">
    <property type="protein sequence ID" value="MDO1581587.1"/>
    <property type="molecule type" value="Genomic_DNA"/>
</dbReference>
<keyword evidence="18" id="KW-1185">Reference proteome</keyword>
<name>A0ABT8SV53_9HYPH</name>
<evidence type="ECO:0000256" key="1">
    <source>
        <dbReference type="ARBA" id="ARBA00000098"/>
    </source>
</evidence>
<evidence type="ECO:0000256" key="9">
    <source>
        <dbReference type="ARBA" id="ARBA00022801"/>
    </source>
</evidence>
<evidence type="ECO:0000256" key="4">
    <source>
        <dbReference type="ARBA" id="ARBA00012564"/>
    </source>
</evidence>
<organism evidence="17 18">
    <name type="scientific">Rhizobium oryzicola</name>
    <dbReference type="NCBI Taxonomy" id="1232668"/>
    <lineage>
        <taxon>Bacteria</taxon>
        <taxon>Pseudomonadati</taxon>
        <taxon>Pseudomonadota</taxon>
        <taxon>Alphaproteobacteria</taxon>
        <taxon>Hyphomicrobiales</taxon>
        <taxon>Rhizobiaceae</taxon>
        <taxon>Rhizobium/Agrobacterium group</taxon>
        <taxon>Rhizobium</taxon>
    </lineage>
</organism>
<evidence type="ECO:0000256" key="7">
    <source>
        <dbReference type="ARBA" id="ARBA00022670"/>
    </source>
</evidence>
<dbReference type="InterPro" id="IPR038438">
    <property type="entry name" value="PepN_Ig-like_sf"/>
</dbReference>
<evidence type="ECO:0000259" key="14">
    <source>
        <dbReference type="Pfam" id="PF11940"/>
    </source>
</evidence>
<comment type="similarity">
    <text evidence="3">Belongs to the peptidase M1 family.</text>
</comment>
<dbReference type="RefSeq" id="WP_302075686.1">
    <property type="nucleotide sequence ID" value="NZ_JAUKWQ010000001.1"/>
</dbReference>
<evidence type="ECO:0000259" key="16">
    <source>
        <dbReference type="Pfam" id="PF17900"/>
    </source>
</evidence>
<keyword evidence="9 17" id="KW-0378">Hydrolase</keyword>
<evidence type="ECO:0000256" key="3">
    <source>
        <dbReference type="ARBA" id="ARBA00010136"/>
    </source>
</evidence>
<dbReference type="Gene3D" id="3.30.2010.30">
    <property type="match status" value="1"/>
</dbReference>
<dbReference type="InterPro" id="IPR035414">
    <property type="entry name" value="Peptidase_M1_pepN_Ig-like"/>
</dbReference>
<reference evidence="17" key="1">
    <citation type="journal article" date="2015" name="Int. J. Syst. Evol. Microbiol.">
        <title>Rhizobium oryzicola sp. nov., potential plant-growth-promoting endophytic bacteria isolated from rice roots.</title>
        <authorList>
            <person name="Zhang X.X."/>
            <person name="Gao J.S."/>
            <person name="Cao Y.H."/>
            <person name="Sheirdil R.A."/>
            <person name="Wang X.C."/>
            <person name="Zhang L."/>
        </authorList>
    </citation>
    <scope>NUCLEOTIDE SEQUENCE</scope>
    <source>
        <strain evidence="17">05753</strain>
    </source>
</reference>
<proteinExistence type="inferred from homology"/>
<dbReference type="PANTHER" id="PTHR46322:SF1">
    <property type="entry name" value="PUROMYCIN-SENSITIVE AMINOPEPTIDASE"/>
    <property type="match status" value="1"/>
</dbReference>
<comment type="cofactor">
    <cofactor evidence="2">
        <name>Zn(2+)</name>
        <dbReference type="ChEBI" id="CHEBI:29105"/>
    </cofactor>
</comment>
<dbReference type="InterPro" id="IPR045357">
    <property type="entry name" value="Aminopeptidase_N-like_N"/>
</dbReference>
<feature type="domain" description="Peptidase M1 alanyl aminopeptidase C-terminal" evidence="15">
    <location>
        <begin position="558"/>
        <end position="881"/>
    </location>
</feature>
<keyword evidence="10" id="KW-0862">Zinc</keyword>
<evidence type="ECO:0000256" key="8">
    <source>
        <dbReference type="ARBA" id="ARBA00022723"/>
    </source>
</evidence>
<dbReference type="Pfam" id="PF01433">
    <property type="entry name" value="Peptidase_M1"/>
    <property type="match status" value="1"/>
</dbReference>
<evidence type="ECO:0000313" key="17">
    <source>
        <dbReference type="EMBL" id="MDO1581587.1"/>
    </source>
</evidence>
<dbReference type="InterPro" id="IPR037144">
    <property type="entry name" value="Peptidase_M1_pepN_C_sf"/>
</dbReference>
<dbReference type="Pfam" id="PF11940">
    <property type="entry name" value="DUF3458"/>
    <property type="match status" value="1"/>
</dbReference>
<evidence type="ECO:0000256" key="11">
    <source>
        <dbReference type="ARBA" id="ARBA00023049"/>
    </source>
</evidence>
<evidence type="ECO:0000256" key="12">
    <source>
        <dbReference type="NCBIfam" id="TIGR02414"/>
    </source>
</evidence>
<dbReference type="Gene3D" id="1.10.390.10">
    <property type="entry name" value="Neutral Protease Domain 2"/>
    <property type="match status" value="1"/>
</dbReference>
<feature type="domain" description="Peptidase M1 alanyl aminopeptidase Ig-like fold" evidence="14">
    <location>
        <begin position="451"/>
        <end position="553"/>
    </location>
</feature>
<dbReference type="InterPro" id="IPR014782">
    <property type="entry name" value="Peptidase_M1_dom"/>
</dbReference>
<dbReference type="PANTHER" id="PTHR46322">
    <property type="entry name" value="PUROMYCIN-SENSITIVE AMINOPEPTIDASE"/>
    <property type="match status" value="1"/>
</dbReference>
<dbReference type="SUPFAM" id="SSF63737">
    <property type="entry name" value="Leukotriene A4 hydrolase N-terminal domain"/>
    <property type="match status" value="1"/>
</dbReference>
<dbReference type="Pfam" id="PF17432">
    <property type="entry name" value="DUF3458_C"/>
    <property type="match status" value="1"/>
</dbReference>
<evidence type="ECO:0000313" key="18">
    <source>
        <dbReference type="Proteomes" id="UP001169006"/>
    </source>
</evidence>
<dbReference type="Proteomes" id="UP001169006">
    <property type="component" value="Unassembled WGS sequence"/>
</dbReference>
<dbReference type="InterPro" id="IPR024601">
    <property type="entry name" value="Peptidase_M1_pepN_C"/>
</dbReference>
<comment type="catalytic activity">
    <reaction evidence="1">
        <text>Release of an N-terminal amino acid, Xaa-|-Yaa- from a peptide, amide or arylamide. Xaa is preferably Ala, but may be most amino acids including Pro (slow action). When a terminal hydrophobic residue is followed by a prolyl residue, the two may be released as an intact Xaa-Pro dipeptide.</text>
        <dbReference type="EC" id="3.4.11.2"/>
    </reaction>
</comment>
<dbReference type="CDD" id="cd09600">
    <property type="entry name" value="M1_APN"/>
    <property type="match status" value="1"/>
</dbReference>
<protein>
    <recommendedName>
        <fullName evidence="5 12">Aminopeptidase N</fullName>
        <ecNumber evidence="4 12">3.4.11.2</ecNumber>
    </recommendedName>
</protein>
<dbReference type="InterPro" id="IPR027268">
    <property type="entry name" value="Peptidase_M4/M1_CTD_sf"/>
</dbReference>
<comment type="caution">
    <text evidence="17">The sequence shown here is derived from an EMBL/GenBank/DDBJ whole genome shotgun (WGS) entry which is preliminary data.</text>
</comment>
<evidence type="ECO:0000256" key="5">
    <source>
        <dbReference type="ARBA" id="ARBA00015611"/>
    </source>
</evidence>
<accession>A0ABT8SV53</accession>
<reference evidence="17" key="2">
    <citation type="submission" date="2023-07" db="EMBL/GenBank/DDBJ databases">
        <authorList>
            <person name="Sun H."/>
        </authorList>
    </citation>
    <scope>NUCLEOTIDE SEQUENCE</scope>
    <source>
        <strain evidence="17">05753</strain>
    </source>
</reference>
<dbReference type="PRINTS" id="PR00756">
    <property type="entry name" value="ALADIPTASE"/>
</dbReference>
<sequence>MRTDTGQIIHLADYRPTDFVLERVDLTFELDPTATKIEARLIFHRREGTDPTAPLILDGDELSLSGLLIDQNEIPAERYDVTAEKLVIRDLPESTPFEVTVITIINPEANTQLMGLYRTNGVYCTQCEAEGFRRITYFPDRPDVLAPYTITIIADKAANPLLLSNGNFLGGGNYDEGRHFAAWFDPHPKPSYLFALVAGDLGVVEDTFETMSGNEVALKIYVEHGKEPRAAYAMDALKRSMKWDEERFGREYDLNIFQIVAVSDFNMGAMENKGLNVFNDKYVLADPETATDQDYANIEAIIAHEYFHNWTGNRITCRDWFQLCLKEGLTVFRDHEFSADQRSRAVKRIAEVRHLKAEQFPEDAGPLAHPVRPTAYREINNFYTTTVYEKGSEVTRMIQTVLGRDTFKKGMDVYFERHDGDAATVEDFVKCFEDASGKDLKQFSLWYHQAGTPLVSVSTAYDSASQTFSVSLEQTVQATPGQPNKEPMHIPLGFALLLDNGSLASASSVKGGDVTGEVLHLTERAQTFTFGGIGSRPVLSLNRGFSAPINLHFEQSSTDLLHIVRHEPDLFARWQALTDLALPVLMKATRDVRDGRQPEPQAELIATLLEVAADDTLEPAFRAQVLALPSEADIAREFGSNNDPDAIHAARQGILADIAKAGQATFETLFTSLVNEGDFTPDAASAGRRALRNAALSYLSYLDGGATRAAEAFASTNNMTDTIQALTVLAHRFPGQSETANALGAFLKRFQDNALVLDKWFAIQATIPGASTLARVKALMEDPHFVASNPNRVRSLIGSFTFSNPTGFSRADGEGYRFLAQQILAIDPKNPQLAARLLTSMRSWRSLEPSRAAHAEAALSEIDKALSLSTDVRDIVERILKG</sequence>
<dbReference type="Gene3D" id="1.25.50.10">
    <property type="entry name" value="Peptidase M1, alanyl aminopeptidase, C-terminal domain"/>
    <property type="match status" value="1"/>
</dbReference>
<keyword evidence="8" id="KW-0479">Metal-binding</keyword>
<dbReference type="SUPFAM" id="SSF55486">
    <property type="entry name" value="Metalloproteases ('zincins'), catalytic domain"/>
    <property type="match status" value="1"/>
</dbReference>
<feature type="domain" description="Peptidase M1 membrane alanine aminopeptidase" evidence="13">
    <location>
        <begin position="232"/>
        <end position="443"/>
    </location>
</feature>
<evidence type="ECO:0000259" key="13">
    <source>
        <dbReference type="Pfam" id="PF01433"/>
    </source>
</evidence>
<evidence type="ECO:0000256" key="2">
    <source>
        <dbReference type="ARBA" id="ARBA00001947"/>
    </source>
</evidence>
<evidence type="ECO:0000259" key="15">
    <source>
        <dbReference type="Pfam" id="PF17432"/>
    </source>
</evidence>
<evidence type="ECO:0000256" key="6">
    <source>
        <dbReference type="ARBA" id="ARBA00022438"/>
    </source>
</evidence>
<keyword evidence="6 17" id="KW-0031">Aminopeptidase</keyword>
<dbReference type="NCBIfam" id="TIGR02414">
    <property type="entry name" value="pepN_proteo"/>
    <property type="match status" value="1"/>
</dbReference>
<dbReference type="Gene3D" id="2.60.40.1840">
    <property type="match status" value="1"/>
</dbReference>
<dbReference type="InterPro" id="IPR001930">
    <property type="entry name" value="Peptidase_M1"/>
</dbReference>
<feature type="domain" description="Aminopeptidase N-like N-terminal" evidence="16">
    <location>
        <begin position="25"/>
        <end position="193"/>
    </location>
</feature>